<accession>A0A1I4DCH2</accession>
<gene>
    <name evidence="1" type="ORF">SAMN05444581_1461</name>
</gene>
<evidence type="ECO:0000313" key="2">
    <source>
        <dbReference type="Proteomes" id="UP000198755"/>
    </source>
</evidence>
<dbReference type="Proteomes" id="UP000198755">
    <property type="component" value="Unassembled WGS sequence"/>
</dbReference>
<reference evidence="1 2" key="1">
    <citation type="submission" date="2016-10" db="EMBL/GenBank/DDBJ databases">
        <authorList>
            <person name="de Groot N.N."/>
        </authorList>
    </citation>
    <scope>NUCLEOTIDE SEQUENCE [LARGE SCALE GENOMIC DNA]</scope>
    <source>
        <strain evidence="1 2">NE2</strain>
    </source>
</reference>
<name>A0A1I4DCH2_9HYPH</name>
<evidence type="ECO:0000313" key="1">
    <source>
        <dbReference type="EMBL" id="SFK89816.1"/>
    </source>
</evidence>
<feature type="non-terminal residue" evidence="1">
    <location>
        <position position="1"/>
    </location>
</feature>
<keyword evidence="2" id="KW-1185">Reference proteome</keyword>
<proteinExistence type="predicted"/>
<dbReference type="AlphaFoldDB" id="A0A1I4DCH2"/>
<protein>
    <submittedName>
        <fullName evidence="1">Exodeoxyribonuclease V alpha subunit</fullName>
    </submittedName>
</protein>
<sequence>WFVDARDPEDGAAKVVELVRSRIPQRYGLDPIR</sequence>
<dbReference type="EMBL" id="FOSN01000046">
    <property type="protein sequence ID" value="SFK89816.1"/>
    <property type="molecule type" value="Genomic_DNA"/>
</dbReference>
<organism evidence="1 2">
    <name type="scientific">Methylocapsa palsarum</name>
    <dbReference type="NCBI Taxonomy" id="1612308"/>
    <lineage>
        <taxon>Bacteria</taxon>
        <taxon>Pseudomonadati</taxon>
        <taxon>Pseudomonadota</taxon>
        <taxon>Alphaproteobacteria</taxon>
        <taxon>Hyphomicrobiales</taxon>
        <taxon>Beijerinckiaceae</taxon>
        <taxon>Methylocapsa</taxon>
    </lineage>
</organism>